<proteinExistence type="predicted"/>
<evidence type="ECO:0000313" key="3">
    <source>
        <dbReference type="Proteomes" id="UP000177583"/>
    </source>
</evidence>
<dbReference type="Pfam" id="PF13524">
    <property type="entry name" value="Glyco_trans_1_2"/>
    <property type="match status" value="1"/>
</dbReference>
<sequence>MKVLFLAPSTQLSLHFLSGWARAFLSLGCGFKHLDPSQEEVNGLLREHGADLILTSAGEGLVYLDVDLVNEIGAKVVYAALPYNSAGASFDPQTPLAPPKEMEILSKLKHRVAWTQHEPHLHPYFYKGYKDREIPLVYLPYCADLTSEVPLVEPPFPTKDLFFIGNLGHRKKGNLEILTQLFSRLAPERVEVHGDQEWERLFGIKTQPLSHQTPWGPLYQGAAVCPNLHNWHQKSRLLQVNDRTFHIAQYGGFQLTDHPLAAKFFGPEELAIAPSAQEFVDQFFYYLEQPQLRLEMVKKARARIAKDHSYFNRIAALFAALGINQPVTWQGRTFEATPFAPGFEYPWTLGRKLKTTVETDVYLVGRAIKRGLKKFKAKRTSQP</sequence>
<organism evidence="2 3">
    <name type="scientific">Candidatus Lambdaproteobacteria bacterium RIFOXYD2_FULL_56_26</name>
    <dbReference type="NCBI Taxonomy" id="1817773"/>
    <lineage>
        <taxon>Bacteria</taxon>
        <taxon>Pseudomonadati</taxon>
        <taxon>Pseudomonadota</taxon>
        <taxon>Candidatus Lambdaproteobacteria</taxon>
    </lineage>
</organism>
<gene>
    <name evidence="2" type="ORF">A2557_10330</name>
</gene>
<dbReference type="AlphaFoldDB" id="A0A1F6GQX0"/>
<name>A0A1F6GQX0_9PROT</name>
<dbReference type="Proteomes" id="UP000177583">
    <property type="component" value="Unassembled WGS sequence"/>
</dbReference>
<accession>A0A1F6GQX0</accession>
<protein>
    <recommendedName>
        <fullName evidence="1">Spore protein YkvP/CgeB glycosyl transferase-like domain-containing protein</fullName>
    </recommendedName>
</protein>
<reference evidence="2 3" key="1">
    <citation type="journal article" date="2016" name="Nat. Commun.">
        <title>Thousands of microbial genomes shed light on interconnected biogeochemical processes in an aquifer system.</title>
        <authorList>
            <person name="Anantharaman K."/>
            <person name="Brown C.T."/>
            <person name="Hug L.A."/>
            <person name="Sharon I."/>
            <person name="Castelle C.J."/>
            <person name="Probst A.J."/>
            <person name="Thomas B.C."/>
            <person name="Singh A."/>
            <person name="Wilkins M.J."/>
            <person name="Karaoz U."/>
            <person name="Brodie E.L."/>
            <person name="Williams K.H."/>
            <person name="Hubbard S.S."/>
            <person name="Banfield J.F."/>
        </authorList>
    </citation>
    <scope>NUCLEOTIDE SEQUENCE [LARGE SCALE GENOMIC DNA]</scope>
</reference>
<feature type="domain" description="Spore protein YkvP/CgeB glycosyl transferase-like" evidence="1">
    <location>
        <begin position="178"/>
        <end position="318"/>
    </location>
</feature>
<comment type="caution">
    <text evidence="2">The sequence shown here is derived from an EMBL/GenBank/DDBJ whole genome shotgun (WGS) entry which is preliminary data.</text>
</comment>
<evidence type="ECO:0000313" key="2">
    <source>
        <dbReference type="EMBL" id="OGH00523.1"/>
    </source>
</evidence>
<evidence type="ECO:0000259" key="1">
    <source>
        <dbReference type="Pfam" id="PF13524"/>
    </source>
</evidence>
<dbReference type="InterPro" id="IPR055259">
    <property type="entry name" value="YkvP/CgeB_Glyco_trans-like"/>
</dbReference>
<dbReference type="EMBL" id="MFNF01000045">
    <property type="protein sequence ID" value="OGH00523.1"/>
    <property type="molecule type" value="Genomic_DNA"/>
</dbReference>